<dbReference type="PANTHER" id="PTHR43649:SF31">
    <property type="entry name" value="SN-GLYCEROL-3-PHOSPHATE-BINDING PERIPLASMIC PROTEIN UGPB"/>
    <property type="match status" value="1"/>
</dbReference>
<keyword evidence="6" id="KW-1185">Reference proteome</keyword>
<evidence type="ECO:0000313" key="5">
    <source>
        <dbReference type="EMBL" id="QXJ23819.1"/>
    </source>
</evidence>
<keyword evidence="4" id="KW-0732">Signal</keyword>
<sequence length="495" mass="52240">MNDTHLPSEGLGSTRPSRRTVLRALAYTGAGAAFGTSLIGCSAGSGGTGAADVAKGPGPGGYALDLGGYQGPVPRTSQMTLRVLRADTSPPVNDWYAKAFAAFHAAFPNIKIAEERVPFGSLQQKVQVYIQSGDAPDIMMGRTDLTAYYGAGKLAVPLGPYLTADFVRKQRASVVDGASVNGDLLVMPWEDGIPMVVFNLDLFAKAKVDPPAELTPRQVTSGWTVDDFLATLGRLKEGLARSGDQSLFALEASTLGNGGPGSNYGGFEGHFIRMMGDPQAAKTSDEYRTWAAVDEAGRKASGYLDSNGAIQGMRNYQKLFQDGLTPKGAVPKQFAGGQAAMGWEAIALINRYTGSPADKLKFEWGATVVPRGTTFFGCNQAEAPFVWTGSKNQAEAVALLAFLCNDKNRVGYHTVRGSVPARDDIIPSLPVYAGKAQQLGLAAAKHFVGAPKTAGWSDYSTAANSAIRNIALGADVATTLHETATKVDGLLKKYR</sequence>
<evidence type="ECO:0000313" key="6">
    <source>
        <dbReference type="Proteomes" id="UP001049518"/>
    </source>
</evidence>
<evidence type="ECO:0000256" key="3">
    <source>
        <dbReference type="ARBA" id="ARBA00022448"/>
    </source>
</evidence>
<organism evidence="5 6">
    <name type="scientific">Actinomadura graeca</name>
    <dbReference type="NCBI Taxonomy" id="2750812"/>
    <lineage>
        <taxon>Bacteria</taxon>
        <taxon>Bacillati</taxon>
        <taxon>Actinomycetota</taxon>
        <taxon>Actinomycetes</taxon>
        <taxon>Streptosporangiales</taxon>
        <taxon>Thermomonosporaceae</taxon>
        <taxon>Actinomadura</taxon>
    </lineage>
</organism>
<dbReference type="Pfam" id="PF01547">
    <property type="entry name" value="SBP_bac_1"/>
    <property type="match status" value="1"/>
</dbReference>
<dbReference type="PANTHER" id="PTHR43649">
    <property type="entry name" value="ARABINOSE-BINDING PROTEIN-RELATED"/>
    <property type="match status" value="1"/>
</dbReference>
<name>A0ABX8QYA1_9ACTN</name>
<dbReference type="PROSITE" id="PS51318">
    <property type="entry name" value="TAT"/>
    <property type="match status" value="1"/>
</dbReference>
<dbReference type="Proteomes" id="UP001049518">
    <property type="component" value="Chromosome"/>
</dbReference>
<protein>
    <submittedName>
        <fullName evidence="5">Extracellular solute-binding protein</fullName>
    </submittedName>
</protein>
<accession>A0ABX8QYA1</accession>
<proteinExistence type="inferred from homology"/>
<keyword evidence="3" id="KW-0813">Transport</keyword>
<dbReference type="InterPro" id="IPR006311">
    <property type="entry name" value="TAT_signal"/>
</dbReference>
<dbReference type="SUPFAM" id="SSF53850">
    <property type="entry name" value="Periplasmic binding protein-like II"/>
    <property type="match status" value="1"/>
</dbReference>
<evidence type="ECO:0000256" key="4">
    <source>
        <dbReference type="ARBA" id="ARBA00022729"/>
    </source>
</evidence>
<dbReference type="InterPro" id="IPR050490">
    <property type="entry name" value="Bact_solute-bd_prot1"/>
</dbReference>
<comment type="subcellular location">
    <subcellularLocation>
        <location evidence="1">Cell envelope</location>
    </subcellularLocation>
</comment>
<dbReference type="RefSeq" id="WP_231329496.1">
    <property type="nucleotide sequence ID" value="NZ_CP059572.1"/>
</dbReference>
<evidence type="ECO:0000256" key="1">
    <source>
        <dbReference type="ARBA" id="ARBA00004196"/>
    </source>
</evidence>
<gene>
    <name evidence="5" type="ORF">AGRA3207_005027</name>
</gene>
<dbReference type="EMBL" id="CP059572">
    <property type="protein sequence ID" value="QXJ23819.1"/>
    <property type="molecule type" value="Genomic_DNA"/>
</dbReference>
<comment type="similarity">
    <text evidence="2">Belongs to the bacterial solute-binding protein 1 family.</text>
</comment>
<dbReference type="Gene3D" id="3.40.190.10">
    <property type="entry name" value="Periplasmic binding protein-like II"/>
    <property type="match status" value="1"/>
</dbReference>
<evidence type="ECO:0000256" key="2">
    <source>
        <dbReference type="ARBA" id="ARBA00008520"/>
    </source>
</evidence>
<dbReference type="InterPro" id="IPR006059">
    <property type="entry name" value="SBP"/>
</dbReference>
<reference evidence="5" key="1">
    <citation type="submission" date="2020-07" db="EMBL/GenBank/DDBJ databases">
        <authorList>
            <person name="Tarantini F.S."/>
            <person name="Hong K.W."/>
            <person name="Chan K.G."/>
        </authorList>
    </citation>
    <scope>NUCLEOTIDE SEQUENCE</scope>
    <source>
        <strain evidence="5">32-07</strain>
    </source>
</reference>